<accession>A0ABW5FZD3</accession>
<proteinExistence type="predicted"/>
<dbReference type="RefSeq" id="WP_378268163.1">
    <property type="nucleotide sequence ID" value="NZ_JBHUKR010000017.1"/>
</dbReference>
<dbReference type="Pfam" id="PF13826">
    <property type="entry name" value="Monooxy_af470-like"/>
    <property type="match status" value="1"/>
</dbReference>
<sequence length="109" mass="12357">MRAVYYGLFVVNALQPRGPIVVQYWRDAEKLQRFARDSLFPHLEAWRSFNRKVKHTGDVGLWHETYVVPPGGYECVYGNMPRVGPAAAGEHVPVARKGETAADRLHPRA</sequence>
<evidence type="ECO:0000313" key="1">
    <source>
        <dbReference type="EMBL" id="MFD2420133.1"/>
    </source>
</evidence>
<gene>
    <name evidence="1" type="ORF">ACFSXZ_27765</name>
</gene>
<dbReference type="EMBL" id="JBHUKR010000017">
    <property type="protein sequence ID" value="MFD2420133.1"/>
    <property type="molecule type" value="Genomic_DNA"/>
</dbReference>
<evidence type="ECO:0000313" key="2">
    <source>
        <dbReference type="Proteomes" id="UP001597417"/>
    </source>
</evidence>
<dbReference type="Proteomes" id="UP001597417">
    <property type="component" value="Unassembled WGS sequence"/>
</dbReference>
<organism evidence="1 2">
    <name type="scientific">Amycolatopsis pigmentata</name>
    <dbReference type="NCBI Taxonomy" id="450801"/>
    <lineage>
        <taxon>Bacteria</taxon>
        <taxon>Bacillati</taxon>
        <taxon>Actinomycetota</taxon>
        <taxon>Actinomycetes</taxon>
        <taxon>Pseudonocardiales</taxon>
        <taxon>Pseudonocardiaceae</taxon>
        <taxon>Amycolatopsis</taxon>
    </lineage>
</organism>
<keyword evidence="1" id="KW-0560">Oxidoreductase</keyword>
<keyword evidence="1" id="KW-0503">Monooxygenase</keyword>
<comment type="caution">
    <text evidence="1">The sequence shown here is derived from an EMBL/GenBank/DDBJ whole genome shotgun (WGS) entry which is preliminary data.</text>
</comment>
<reference evidence="2" key="1">
    <citation type="journal article" date="2019" name="Int. J. Syst. Evol. Microbiol.">
        <title>The Global Catalogue of Microorganisms (GCM) 10K type strain sequencing project: providing services to taxonomists for standard genome sequencing and annotation.</title>
        <authorList>
            <consortium name="The Broad Institute Genomics Platform"/>
            <consortium name="The Broad Institute Genome Sequencing Center for Infectious Disease"/>
            <person name="Wu L."/>
            <person name="Ma J."/>
        </authorList>
    </citation>
    <scope>NUCLEOTIDE SEQUENCE [LARGE SCALE GENOMIC DNA]</scope>
    <source>
        <strain evidence="2">CGMCC 4.7645</strain>
    </source>
</reference>
<name>A0ABW5FZD3_9PSEU</name>
<protein>
    <submittedName>
        <fullName evidence="1">Monooxygenase family protein</fullName>
    </submittedName>
</protein>
<keyword evidence="2" id="KW-1185">Reference proteome</keyword>
<dbReference type="GO" id="GO:0004497">
    <property type="term" value="F:monooxygenase activity"/>
    <property type="evidence" value="ECO:0007669"/>
    <property type="project" value="UniProtKB-KW"/>
</dbReference>
<dbReference type="InterPro" id="IPR025444">
    <property type="entry name" value="Monooxy_af470"/>
</dbReference>